<name>A0A1Y2A6X9_9FUNG</name>
<evidence type="ECO:0000313" key="2">
    <source>
        <dbReference type="Proteomes" id="UP000193920"/>
    </source>
</evidence>
<sequence>MQEFKQNSDIYIVAWYYIHSMKIFYKNNDLLDNYDIEIFNGDEILDRASKLKNNIRERYLITYADELVEKERREISLKQTETNIEETIKIEKLRIEAVNYHFKCLKEIKDLFMELKKSNYNKEVISYLNNIENVYKAKTSGNNQYLRILREYPDDKNKYVNLLGEQPSRTLRRFSKDSSNKTKNNIRKVNLSSNSLNSNAHSEDYSAASGLGREVKKKLTRHTLVIIFIFNYITSILDIYNTTTITPFVVANTSYRVRMFGNSIMADIPEKYEYYRNLLMSKKEMIDGTISNIMGKFFRSYMSTYPLFNPVGNYGYDLLRSESIADSFMRFIANYKYTFNRNMLQDNETIFDILYEPHFK</sequence>
<gene>
    <name evidence="1" type="ORF">LY90DRAFT_517457</name>
</gene>
<reference evidence="1 2" key="1">
    <citation type="submission" date="2016-08" db="EMBL/GenBank/DDBJ databases">
        <title>A Parts List for Fungal Cellulosomes Revealed by Comparative Genomics.</title>
        <authorList>
            <consortium name="DOE Joint Genome Institute"/>
            <person name="Haitjema C.H."/>
            <person name="Gilmore S.P."/>
            <person name="Henske J.K."/>
            <person name="Solomon K.V."/>
            <person name="De Groot R."/>
            <person name="Kuo A."/>
            <person name="Mondo S.J."/>
            <person name="Salamov A.A."/>
            <person name="Labutti K."/>
            <person name="Zhao Z."/>
            <person name="Chiniquy J."/>
            <person name="Barry K."/>
            <person name="Brewer H.M."/>
            <person name="Purvine S.O."/>
            <person name="Wright A.T."/>
            <person name="Boxma B."/>
            <person name="Van Alen T."/>
            <person name="Hackstein J.H."/>
            <person name="Baker S.E."/>
            <person name="Grigoriev I.V."/>
            <person name="O'Malley M.A."/>
        </authorList>
    </citation>
    <scope>NUCLEOTIDE SEQUENCE [LARGE SCALE GENOMIC DNA]</scope>
    <source>
        <strain evidence="1 2">G1</strain>
    </source>
</reference>
<proteinExistence type="predicted"/>
<keyword evidence="2" id="KW-1185">Reference proteome</keyword>
<dbReference type="Proteomes" id="UP000193920">
    <property type="component" value="Unassembled WGS sequence"/>
</dbReference>
<evidence type="ECO:0000313" key="1">
    <source>
        <dbReference type="EMBL" id="ORY18080.1"/>
    </source>
</evidence>
<dbReference type="EMBL" id="MCOG01000321">
    <property type="protein sequence ID" value="ORY18080.1"/>
    <property type="molecule type" value="Genomic_DNA"/>
</dbReference>
<comment type="caution">
    <text evidence="1">The sequence shown here is derived from an EMBL/GenBank/DDBJ whole genome shotgun (WGS) entry which is preliminary data.</text>
</comment>
<organism evidence="1 2">
    <name type="scientific">Neocallimastix californiae</name>
    <dbReference type="NCBI Taxonomy" id="1754190"/>
    <lineage>
        <taxon>Eukaryota</taxon>
        <taxon>Fungi</taxon>
        <taxon>Fungi incertae sedis</taxon>
        <taxon>Chytridiomycota</taxon>
        <taxon>Chytridiomycota incertae sedis</taxon>
        <taxon>Neocallimastigomycetes</taxon>
        <taxon>Neocallimastigales</taxon>
        <taxon>Neocallimastigaceae</taxon>
        <taxon>Neocallimastix</taxon>
    </lineage>
</organism>
<protein>
    <submittedName>
        <fullName evidence="1">Uncharacterized protein</fullName>
    </submittedName>
</protein>
<dbReference type="AlphaFoldDB" id="A0A1Y2A6X9"/>
<accession>A0A1Y2A6X9</accession>